<gene>
    <name evidence="1" type="ORF">Daesc_005645</name>
</gene>
<organism evidence="1 2">
    <name type="scientific">Daldinia eschscholtzii</name>
    <dbReference type="NCBI Taxonomy" id="292717"/>
    <lineage>
        <taxon>Eukaryota</taxon>
        <taxon>Fungi</taxon>
        <taxon>Dikarya</taxon>
        <taxon>Ascomycota</taxon>
        <taxon>Pezizomycotina</taxon>
        <taxon>Sordariomycetes</taxon>
        <taxon>Xylariomycetidae</taxon>
        <taxon>Xylariales</taxon>
        <taxon>Hypoxylaceae</taxon>
        <taxon>Daldinia</taxon>
    </lineage>
</organism>
<dbReference type="EMBL" id="JBANMG010000005">
    <property type="protein sequence ID" value="KAK6953342.1"/>
    <property type="molecule type" value="Genomic_DNA"/>
</dbReference>
<name>A0AAX6MMD8_9PEZI</name>
<evidence type="ECO:0000313" key="2">
    <source>
        <dbReference type="Proteomes" id="UP001369815"/>
    </source>
</evidence>
<accession>A0AAX6MMD8</accession>
<evidence type="ECO:0000313" key="1">
    <source>
        <dbReference type="EMBL" id="KAK6953342.1"/>
    </source>
</evidence>
<sequence length="118" mass="13455">MSVQLTTMPPSSSPSEIKTMDDLDTVLSNIGDIESDISGDIVEDEILPSWKEKKFDQSLDWIVDAWNKLKDAEDLDVFKGREEQERIEAGLRTLKSVESMIQQAIHESDEQRELQESD</sequence>
<proteinExistence type="predicted"/>
<dbReference type="Proteomes" id="UP001369815">
    <property type="component" value="Unassembled WGS sequence"/>
</dbReference>
<comment type="caution">
    <text evidence="1">The sequence shown here is derived from an EMBL/GenBank/DDBJ whole genome shotgun (WGS) entry which is preliminary data.</text>
</comment>
<dbReference type="AlphaFoldDB" id="A0AAX6MMD8"/>
<protein>
    <submittedName>
        <fullName evidence="1">Uncharacterized protein</fullName>
    </submittedName>
</protein>
<keyword evidence="2" id="KW-1185">Reference proteome</keyword>
<reference evidence="1 2" key="1">
    <citation type="journal article" date="2024" name="Front Chem Biol">
        <title>Unveiling the potential of Daldinia eschscholtzii MFLUCC 19-0629 through bioactivity and bioinformatics studies for enhanced sustainable agriculture production.</title>
        <authorList>
            <person name="Brooks S."/>
            <person name="Weaver J.A."/>
            <person name="Klomchit A."/>
            <person name="Alharthi S.A."/>
            <person name="Onlamun T."/>
            <person name="Nurani R."/>
            <person name="Vong T.K."/>
            <person name="Alberti F."/>
            <person name="Greco C."/>
        </authorList>
    </citation>
    <scope>NUCLEOTIDE SEQUENCE [LARGE SCALE GENOMIC DNA]</scope>
    <source>
        <strain evidence="1">MFLUCC 19-0629</strain>
    </source>
</reference>